<feature type="compositionally biased region" description="Low complexity" evidence="1">
    <location>
        <begin position="296"/>
        <end position="331"/>
    </location>
</feature>
<dbReference type="InterPro" id="IPR011050">
    <property type="entry name" value="Pectin_lyase_fold/virulence"/>
</dbReference>
<evidence type="ECO:0008006" key="4">
    <source>
        <dbReference type="Google" id="ProtNLM"/>
    </source>
</evidence>
<evidence type="ECO:0000313" key="3">
    <source>
        <dbReference type="Proteomes" id="UP000095751"/>
    </source>
</evidence>
<gene>
    <name evidence="2" type="ORF">FRACYDRAFT_193904</name>
</gene>
<organism evidence="2 3">
    <name type="scientific">Fragilariopsis cylindrus CCMP1102</name>
    <dbReference type="NCBI Taxonomy" id="635003"/>
    <lineage>
        <taxon>Eukaryota</taxon>
        <taxon>Sar</taxon>
        <taxon>Stramenopiles</taxon>
        <taxon>Ochrophyta</taxon>
        <taxon>Bacillariophyta</taxon>
        <taxon>Bacillariophyceae</taxon>
        <taxon>Bacillariophycidae</taxon>
        <taxon>Bacillariales</taxon>
        <taxon>Bacillariaceae</taxon>
        <taxon>Fragilariopsis</taxon>
    </lineage>
</organism>
<reference evidence="2 3" key="1">
    <citation type="submission" date="2016-09" db="EMBL/GenBank/DDBJ databases">
        <title>Extensive genetic diversity and differential bi-allelic expression allows diatom success in the polar Southern Ocean.</title>
        <authorList>
            <consortium name="DOE Joint Genome Institute"/>
            <person name="Mock T."/>
            <person name="Otillar R.P."/>
            <person name="Strauss J."/>
            <person name="Dupont C."/>
            <person name="Frickenhaus S."/>
            <person name="Maumus F."/>
            <person name="Mcmullan M."/>
            <person name="Sanges R."/>
            <person name="Schmutz J."/>
            <person name="Toseland A."/>
            <person name="Valas R."/>
            <person name="Veluchamy A."/>
            <person name="Ward B.J."/>
            <person name="Allen A."/>
            <person name="Barry K."/>
            <person name="Falciatore A."/>
            <person name="Ferrante M."/>
            <person name="Fortunato A.E."/>
            <person name="Gloeckner G."/>
            <person name="Gruber A."/>
            <person name="Hipkin R."/>
            <person name="Janech M."/>
            <person name="Kroth P."/>
            <person name="Leese F."/>
            <person name="Lindquist E."/>
            <person name="Lyon B.R."/>
            <person name="Martin J."/>
            <person name="Mayer C."/>
            <person name="Parker M."/>
            <person name="Quesneville H."/>
            <person name="Raymond J."/>
            <person name="Uhlig C."/>
            <person name="Valentin K.U."/>
            <person name="Worden A.Z."/>
            <person name="Armbrust E.V."/>
            <person name="Bowler C."/>
            <person name="Green B."/>
            <person name="Moulton V."/>
            <person name="Van Oosterhout C."/>
            <person name="Grigoriev I."/>
        </authorList>
    </citation>
    <scope>NUCLEOTIDE SEQUENCE [LARGE SCALE GENOMIC DNA]</scope>
    <source>
        <strain evidence="2 3">CCMP1102</strain>
    </source>
</reference>
<feature type="region of interest" description="Disordered" evidence="1">
    <location>
        <begin position="294"/>
        <end position="385"/>
    </location>
</feature>
<name>A0A1E7EX12_9STRA</name>
<dbReference type="KEGG" id="fcy:FRACYDRAFT_193904"/>
<dbReference type="Gene3D" id="2.160.20.10">
    <property type="entry name" value="Single-stranded right-handed beta-helix, Pectin lyase-like"/>
    <property type="match status" value="1"/>
</dbReference>
<keyword evidence="3" id="KW-1185">Reference proteome</keyword>
<feature type="compositionally biased region" description="Low complexity" evidence="1">
    <location>
        <begin position="342"/>
        <end position="375"/>
    </location>
</feature>
<accession>A0A1E7EX12</accession>
<dbReference type="EMBL" id="KV784371">
    <property type="protein sequence ID" value="OEU10580.1"/>
    <property type="molecule type" value="Genomic_DNA"/>
</dbReference>
<proteinExistence type="predicted"/>
<dbReference type="OrthoDB" id="41782at2759"/>
<dbReference type="InterPro" id="IPR012334">
    <property type="entry name" value="Pectin_lyas_fold"/>
</dbReference>
<dbReference type="AlphaFoldDB" id="A0A1E7EX12"/>
<dbReference type="InParanoid" id="A0A1E7EX12"/>
<evidence type="ECO:0000313" key="2">
    <source>
        <dbReference type="EMBL" id="OEU10580.1"/>
    </source>
</evidence>
<evidence type="ECO:0000256" key="1">
    <source>
        <dbReference type="SAM" id="MobiDB-lite"/>
    </source>
</evidence>
<dbReference type="SUPFAM" id="SSF51126">
    <property type="entry name" value="Pectin lyase-like"/>
    <property type="match status" value="1"/>
</dbReference>
<dbReference type="Proteomes" id="UP000095751">
    <property type="component" value="Unassembled WGS sequence"/>
</dbReference>
<sequence length="412" mass="45114">MIFGQSCIDDISEIYKKEKQYTDTLFPRLYVICPRRIYDMGHLDFNGNVVESDTGSVVPPIPLRANMTIRCGDQGSRDNLCWFTGGDLHMDGTAILGIGDETIENVSIEGFVFIGARQHSLWATKPGSITFKDCEFRDFVNSQVPIMLDYYDASKPSTELVTTFLDCEFRDNRYFGRGSHTALIYSNSVQNRLIVESSLFENNDMIWNNTRPDTHSFLIESLGPVAVKTTCFQDNVVGASDIVVFGNTFKNDLNFVTNSSGQLCPYSSVFQTIQQFDSFTPTCVEASATACSRYDTTSPTISPSISPTSSPTTLSPTMSSAPSSSPTLSPTVTGQPTITPVPTESPSEAPSGEPSEFGTTKSPTTSPSKRPTFSFVWPEDTTDEPVSKATCANASATKLLLLCSTALYLFFL</sequence>
<protein>
    <recommendedName>
        <fullName evidence="4">Pectin lyase-like protein</fullName>
    </recommendedName>
</protein>